<protein>
    <submittedName>
        <fullName evidence="2">Uncharacterized protein</fullName>
    </submittedName>
</protein>
<dbReference type="Proteomes" id="UP000682843">
    <property type="component" value="Chromosome"/>
</dbReference>
<dbReference type="RefSeq" id="WP_211910774.1">
    <property type="nucleotide sequence ID" value="NZ_CP036498.1"/>
</dbReference>
<name>A0ABX8AET9_9BRAD</name>
<accession>A0ABX8AET9</accession>
<evidence type="ECO:0000313" key="3">
    <source>
        <dbReference type="Proteomes" id="UP000682843"/>
    </source>
</evidence>
<feature type="region of interest" description="Disordered" evidence="1">
    <location>
        <begin position="58"/>
        <end position="80"/>
    </location>
</feature>
<keyword evidence="3" id="KW-1185">Reference proteome</keyword>
<organism evidence="2 3">
    <name type="scientific">Tardiphaga alba</name>
    <dbReference type="NCBI Taxonomy" id="340268"/>
    <lineage>
        <taxon>Bacteria</taxon>
        <taxon>Pseudomonadati</taxon>
        <taxon>Pseudomonadota</taxon>
        <taxon>Alphaproteobacteria</taxon>
        <taxon>Hyphomicrobiales</taxon>
        <taxon>Nitrobacteraceae</taxon>
        <taxon>Tardiphaga</taxon>
    </lineage>
</organism>
<sequence length="80" mass="9345">MTRTVEISEDAFEIAKRTAAIDDVDVATLLENLVRSRAEYLETLSDVASHMPRFSLDDYEMQRDPGETDEEYERRKSLFR</sequence>
<evidence type="ECO:0000256" key="1">
    <source>
        <dbReference type="SAM" id="MobiDB-lite"/>
    </source>
</evidence>
<evidence type="ECO:0000313" key="2">
    <source>
        <dbReference type="EMBL" id="QUS42039.1"/>
    </source>
</evidence>
<feature type="compositionally biased region" description="Basic and acidic residues" evidence="1">
    <location>
        <begin position="60"/>
        <end position="80"/>
    </location>
</feature>
<gene>
    <name evidence="2" type="ORF">RPMA_26840</name>
</gene>
<dbReference type="EMBL" id="CP036498">
    <property type="protein sequence ID" value="QUS42039.1"/>
    <property type="molecule type" value="Genomic_DNA"/>
</dbReference>
<proteinExistence type="predicted"/>
<reference evidence="2 3" key="1">
    <citation type="submission" date="2019-02" db="EMBL/GenBank/DDBJ databases">
        <title>Emended description of the genus Rhodopseudomonas and description of Rhodopseudomonas albus sp. nov., a non-phototrophic, heavy-metal-tolerant bacterium isolated from garden soil.</title>
        <authorList>
            <person name="Bao Z."/>
            <person name="Cao W.W."/>
            <person name="Sato Y."/>
            <person name="Nishizawa T."/>
            <person name="Zhao J."/>
            <person name="Guo Y."/>
            <person name="Ohta H."/>
        </authorList>
    </citation>
    <scope>NUCLEOTIDE SEQUENCE [LARGE SCALE GENOMIC DNA]</scope>
    <source>
        <strain evidence="2 3">SK50-23</strain>
    </source>
</reference>